<reference evidence="6 7" key="1">
    <citation type="journal article" date="2023" name="Hortic Res">
        <title>Pangenome of water caltrop reveals structural variations and asymmetric subgenome divergence after allopolyploidization.</title>
        <authorList>
            <person name="Zhang X."/>
            <person name="Chen Y."/>
            <person name="Wang L."/>
            <person name="Yuan Y."/>
            <person name="Fang M."/>
            <person name="Shi L."/>
            <person name="Lu R."/>
            <person name="Comes H.P."/>
            <person name="Ma Y."/>
            <person name="Chen Y."/>
            <person name="Huang G."/>
            <person name="Zhou Y."/>
            <person name="Zheng Z."/>
            <person name="Qiu Y."/>
        </authorList>
    </citation>
    <scope>NUCLEOTIDE SEQUENCE [LARGE SCALE GENOMIC DNA]</scope>
    <source>
        <tissue evidence="6">Roots</tissue>
    </source>
</reference>
<evidence type="ECO:0000313" key="7">
    <source>
        <dbReference type="Proteomes" id="UP001345219"/>
    </source>
</evidence>
<dbReference type="PANTHER" id="PTHR31636">
    <property type="entry name" value="OSJNBA0084A10.13 PROTEIN-RELATED"/>
    <property type="match status" value="1"/>
</dbReference>
<accession>A0AAN7L7C2</accession>
<dbReference type="PROSITE" id="PS50985">
    <property type="entry name" value="GRAS"/>
    <property type="match status" value="1"/>
</dbReference>
<feature type="region of interest" description="Disordered" evidence="4">
    <location>
        <begin position="75"/>
        <end position="101"/>
    </location>
</feature>
<feature type="compositionally biased region" description="Low complexity" evidence="4">
    <location>
        <begin position="91"/>
        <end position="101"/>
    </location>
</feature>
<feature type="region of interest" description="Leucine repeat II (LRII)" evidence="3">
    <location>
        <begin position="501"/>
        <end position="533"/>
    </location>
</feature>
<protein>
    <submittedName>
        <fullName evidence="6">Uncharacterized protein</fullName>
    </submittedName>
</protein>
<comment type="similarity">
    <text evidence="3">Belongs to the GRAS family.</text>
</comment>
<dbReference type="Pfam" id="PF03514">
    <property type="entry name" value="GRAS"/>
    <property type="match status" value="1"/>
</dbReference>
<keyword evidence="1" id="KW-0805">Transcription regulation</keyword>
<keyword evidence="7" id="KW-1185">Reference proteome</keyword>
<feature type="region of interest" description="SAW" evidence="3">
    <location>
        <begin position="644"/>
        <end position="719"/>
    </location>
</feature>
<comment type="caution">
    <text evidence="6">The sequence shown here is derived from an EMBL/GenBank/DDBJ whole genome shotgun (WGS) entry which is preliminary data.</text>
</comment>
<feature type="transmembrane region" description="Helical" evidence="5">
    <location>
        <begin position="450"/>
        <end position="472"/>
    </location>
</feature>
<dbReference type="EMBL" id="JAXIOK010000002">
    <property type="protein sequence ID" value="KAK4777698.1"/>
    <property type="molecule type" value="Genomic_DNA"/>
</dbReference>
<name>A0AAN7L7C2_9MYRT</name>
<dbReference type="InterPro" id="IPR005202">
    <property type="entry name" value="TF_GRAS"/>
</dbReference>
<gene>
    <name evidence="6" type="ORF">SAY87_017885</name>
</gene>
<dbReference type="AlphaFoldDB" id="A0AAN7L7C2"/>
<keyword evidence="5" id="KW-0812">Transmembrane</keyword>
<proteinExistence type="inferred from homology"/>
<dbReference type="Proteomes" id="UP001345219">
    <property type="component" value="Chromosome 14"/>
</dbReference>
<comment type="caution">
    <text evidence="3">Lacks conserved residue(s) required for the propagation of feature annotation.</text>
</comment>
<feature type="region of interest" description="VHIID" evidence="3">
    <location>
        <begin position="420"/>
        <end position="485"/>
    </location>
</feature>
<evidence type="ECO:0000256" key="5">
    <source>
        <dbReference type="SAM" id="Phobius"/>
    </source>
</evidence>
<evidence type="ECO:0000256" key="1">
    <source>
        <dbReference type="ARBA" id="ARBA00023015"/>
    </source>
</evidence>
<organism evidence="6 7">
    <name type="scientific">Trapa incisa</name>
    <dbReference type="NCBI Taxonomy" id="236973"/>
    <lineage>
        <taxon>Eukaryota</taxon>
        <taxon>Viridiplantae</taxon>
        <taxon>Streptophyta</taxon>
        <taxon>Embryophyta</taxon>
        <taxon>Tracheophyta</taxon>
        <taxon>Spermatophyta</taxon>
        <taxon>Magnoliopsida</taxon>
        <taxon>eudicotyledons</taxon>
        <taxon>Gunneridae</taxon>
        <taxon>Pentapetalae</taxon>
        <taxon>rosids</taxon>
        <taxon>malvids</taxon>
        <taxon>Myrtales</taxon>
        <taxon>Lythraceae</taxon>
        <taxon>Trapa</taxon>
    </lineage>
</organism>
<sequence>MDPYFQDPSCSIDGFHYGCHIPSLDSSQSSSIGNRFKSNEPVPLPIPVHSLGVPDLSVVKGEKLVFPAEHDGESFDPSMSLHTNSIAGRKAPPSSDASGSSDPLLKYISQMLMEENLEEEFWANPDYLALTNTERSLYNALELQYPGLPEEFQSQFAWSPNVSLPTSITSVNRLLDRAPMSNCKGYGNALKESCIQGKTSFDDDYSVTQFMKGFEEASKFLPSSNQSLTNPEDVNSSCSWHKDVGIRSMEGTLDRSRGRKSRLRKDIGLLEARLTKQIATYVEADESELSDMFDKVLLCTEKAEPLSPSSSCLLRDADRNLQSWASLGGLRKDTDTTVDLRALLVQCVQALTSDDLMTANRLLKQIRGKSSPSGNGSQRLAHYFANGLEVRMAGSHSTNEDIFTSAASKKILVADMLKAYQLFLSYCPFLRLSILYMNYMTFKVARKAPVLHIIVFGIGFGFHLPSLIQMLAEQPGGPPKLRITGIEFPCPGFCPERIIEGTGRRLARYCQRFNVPFEFVILPSRSWDAIKVEDLRIEAGGVVAVNCATRSHNFLDESFSGVEYPRDALLDLIRRIKPHIFLHMVSNGSYNAPFFIRRFRETLFHMSSIYDMLDTTIPDEYKNSKERQLLESELYGWGIMNAIACEGLERIERPETYKQWQVRHERAGFKQLPLDRAKMKEIRRKLKIWYHEDYLLDEDSNWILLGWKGRILYATACWVPV</sequence>
<evidence type="ECO:0000313" key="6">
    <source>
        <dbReference type="EMBL" id="KAK4777698.1"/>
    </source>
</evidence>
<evidence type="ECO:0000256" key="3">
    <source>
        <dbReference type="PROSITE-ProRule" id="PRU01191"/>
    </source>
</evidence>
<feature type="transmembrane region" description="Helical" evidence="5">
    <location>
        <begin position="419"/>
        <end position="438"/>
    </location>
</feature>
<keyword evidence="2" id="KW-0804">Transcription</keyword>
<keyword evidence="5" id="KW-1133">Transmembrane helix</keyword>
<keyword evidence="5" id="KW-0472">Membrane</keyword>
<evidence type="ECO:0000256" key="4">
    <source>
        <dbReference type="SAM" id="MobiDB-lite"/>
    </source>
</evidence>
<evidence type="ECO:0000256" key="2">
    <source>
        <dbReference type="ARBA" id="ARBA00023163"/>
    </source>
</evidence>